<dbReference type="SMART" id="SM00387">
    <property type="entry name" value="HATPase_c"/>
    <property type="match status" value="1"/>
</dbReference>
<proteinExistence type="predicted"/>
<keyword evidence="7" id="KW-0472">Membrane</keyword>
<feature type="domain" description="Response regulatory" evidence="9">
    <location>
        <begin position="470"/>
        <end position="583"/>
    </location>
</feature>
<dbReference type="Gene3D" id="3.40.50.2300">
    <property type="match status" value="1"/>
</dbReference>
<dbReference type="RefSeq" id="WP_189689121.1">
    <property type="nucleotide sequence ID" value="NZ_BMYK01000017.1"/>
</dbReference>
<organism evidence="10 11">
    <name type="scientific">Pseudorhodoferax aquiterrae</name>
    <dbReference type="NCBI Taxonomy" id="747304"/>
    <lineage>
        <taxon>Bacteria</taxon>
        <taxon>Pseudomonadati</taxon>
        <taxon>Pseudomonadota</taxon>
        <taxon>Betaproteobacteria</taxon>
        <taxon>Burkholderiales</taxon>
        <taxon>Comamonadaceae</taxon>
    </lineage>
</organism>
<dbReference type="GO" id="GO:0016301">
    <property type="term" value="F:kinase activity"/>
    <property type="evidence" value="ECO:0007669"/>
    <property type="project" value="UniProtKB-KW"/>
</dbReference>
<evidence type="ECO:0000313" key="11">
    <source>
        <dbReference type="Proteomes" id="UP000626210"/>
    </source>
</evidence>
<dbReference type="SUPFAM" id="SSF47384">
    <property type="entry name" value="Homodimeric domain of signal transducing histidine kinase"/>
    <property type="match status" value="1"/>
</dbReference>
<dbReference type="PANTHER" id="PTHR43047:SF9">
    <property type="entry name" value="HISTIDINE KINASE"/>
    <property type="match status" value="1"/>
</dbReference>
<evidence type="ECO:0000313" key="10">
    <source>
        <dbReference type="EMBL" id="GHC93662.1"/>
    </source>
</evidence>
<keyword evidence="4" id="KW-0808">Transferase</keyword>
<gene>
    <name evidence="10" type="ORF">GCM10007320_44850</name>
</gene>
<dbReference type="InterPro" id="IPR005467">
    <property type="entry name" value="His_kinase_dom"/>
</dbReference>
<evidence type="ECO:0000256" key="2">
    <source>
        <dbReference type="ARBA" id="ARBA00012438"/>
    </source>
</evidence>
<evidence type="ECO:0000256" key="1">
    <source>
        <dbReference type="ARBA" id="ARBA00000085"/>
    </source>
</evidence>
<dbReference type="Proteomes" id="UP000626210">
    <property type="component" value="Unassembled WGS sequence"/>
</dbReference>
<dbReference type="InterPro" id="IPR004358">
    <property type="entry name" value="Sig_transdc_His_kin-like_C"/>
</dbReference>
<evidence type="ECO:0000259" key="8">
    <source>
        <dbReference type="PROSITE" id="PS50109"/>
    </source>
</evidence>
<comment type="caution">
    <text evidence="10">The sequence shown here is derived from an EMBL/GenBank/DDBJ whole genome shotgun (WGS) entry which is preliminary data.</text>
</comment>
<dbReference type="SMART" id="SM00448">
    <property type="entry name" value="REC"/>
    <property type="match status" value="1"/>
</dbReference>
<dbReference type="InterPro" id="IPR001789">
    <property type="entry name" value="Sig_transdc_resp-reg_receiver"/>
</dbReference>
<accession>A0ABQ3G6M1</accession>
<dbReference type="Gene3D" id="3.30.565.10">
    <property type="entry name" value="Histidine kinase-like ATPase, C-terminal domain"/>
    <property type="match status" value="1"/>
</dbReference>
<dbReference type="PROSITE" id="PS50109">
    <property type="entry name" value="HIS_KIN"/>
    <property type="match status" value="1"/>
</dbReference>
<evidence type="ECO:0000256" key="5">
    <source>
        <dbReference type="ARBA" id="ARBA00022777"/>
    </source>
</evidence>
<dbReference type="Pfam" id="PF02518">
    <property type="entry name" value="HATPase_c"/>
    <property type="match status" value="1"/>
</dbReference>
<keyword evidence="7" id="KW-0812">Transmembrane</keyword>
<dbReference type="Pfam" id="PF00072">
    <property type="entry name" value="Response_reg"/>
    <property type="match status" value="1"/>
</dbReference>
<dbReference type="InterPro" id="IPR003594">
    <property type="entry name" value="HATPase_dom"/>
</dbReference>
<dbReference type="PANTHER" id="PTHR43047">
    <property type="entry name" value="TWO-COMPONENT HISTIDINE PROTEIN KINASE"/>
    <property type="match status" value="1"/>
</dbReference>
<feature type="transmembrane region" description="Helical" evidence="7">
    <location>
        <begin position="35"/>
        <end position="66"/>
    </location>
</feature>
<keyword evidence="7" id="KW-1133">Transmembrane helix</keyword>
<evidence type="ECO:0000256" key="6">
    <source>
        <dbReference type="PROSITE-ProRule" id="PRU00169"/>
    </source>
</evidence>
<dbReference type="Pfam" id="PF00512">
    <property type="entry name" value="HisKA"/>
    <property type="match status" value="1"/>
</dbReference>
<keyword evidence="5 10" id="KW-0418">Kinase</keyword>
<keyword evidence="11" id="KW-1185">Reference proteome</keyword>
<dbReference type="InterPro" id="IPR036097">
    <property type="entry name" value="HisK_dim/P_sf"/>
</dbReference>
<dbReference type="PROSITE" id="PS50110">
    <property type="entry name" value="RESPONSE_REGULATORY"/>
    <property type="match status" value="1"/>
</dbReference>
<feature type="transmembrane region" description="Helical" evidence="7">
    <location>
        <begin position="164"/>
        <end position="183"/>
    </location>
</feature>
<feature type="modified residue" description="4-aspartylphosphate" evidence="6">
    <location>
        <position position="519"/>
    </location>
</feature>
<evidence type="ECO:0000256" key="3">
    <source>
        <dbReference type="ARBA" id="ARBA00022553"/>
    </source>
</evidence>
<name>A0ABQ3G6M1_9BURK</name>
<dbReference type="SMART" id="SM00388">
    <property type="entry name" value="HisKA"/>
    <property type="match status" value="1"/>
</dbReference>
<dbReference type="PRINTS" id="PR00344">
    <property type="entry name" value="BCTRLSENSOR"/>
</dbReference>
<dbReference type="InterPro" id="IPR036890">
    <property type="entry name" value="HATPase_C_sf"/>
</dbReference>
<feature type="transmembrane region" description="Helical" evidence="7">
    <location>
        <begin position="92"/>
        <end position="113"/>
    </location>
</feature>
<sequence length="595" mass="64968">MHNASTTAAAGFAQDLDELRLQTITEFSSNLRWQILAAVLMVAAMGVVGGLPWLVPVAWAVAVTAAREWRLALFRRLVAQVERPVAERLRQAGWSTLLLGCLHGASAGFMFWMDVPESAILTMVLTSQAAGSAAASYTIKPVSVGFQAGMVVPSALVWALHPHWWSWAIAALLLMLLGVQIRFSEQNRRVFEEAFRIRTENTVLLRQLSHEREQLAEARDAAVRADLSKSRFLAAASHDLRQPMQSLALNSGTLTRMQLDGETRAIAQEISEGIEVLRQMLDGLLDISQLDAGAVRPHLQQIPLKRFLENVCERLRPSVLAKSLALHCECEDGVFVTSDVEMLRRIVSNLLDNALKFTEQGSIGVRVRLLGKDRIRLTVWDTGRGLDAQDQERVFEDFAQVGNPQRDRRRGHGLGLGIVRRLARLLSIRYTVDSRVGEGTRVHLDMPAAAGAEPVVGGSSHAIPALIARLVLVVDDDAAVLSAYRHALASLGCKVRAVATVEAACAAVAEESVEVAVVDYRLDDTDGLQTVRRLREYRPGLPAVLVSADSSPQMLAAALQMGMPCLRKPVTDASLAQAINEALNTRMTTPPPAKD</sequence>
<evidence type="ECO:0000259" key="9">
    <source>
        <dbReference type="PROSITE" id="PS50110"/>
    </source>
</evidence>
<dbReference type="SUPFAM" id="SSF55874">
    <property type="entry name" value="ATPase domain of HSP90 chaperone/DNA topoisomerase II/histidine kinase"/>
    <property type="match status" value="1"/>
</dbReference>
<dbReference type="InterPro" id="IPR011006">
    <property type="entry name" value="CheY-like_superfamily"/>
</dbReference>
<evidence type="ECO:0000256" key="4">
    <source>
        <dbReference type="ARBA" id="ARBA00022679"/>
    </source>
</evidence>
<evidence type="ECO:0000256" key="7">
    <source>
        <dbReference type="SAM" id="Phobius"/>
    </source>
</evidence>
<dbReference type="EMBL" id="BMYK01000017">
    <property type="protein sequence ID" value="GHC93662.1"/>
    <property type="molecule type" value="Genomic_DNA"/>
</dbReference>
<dbReference type="SUPFAM" id="SSF52172">
    <property type="entry name" value="CheY-like"/>
    <property type="match status" value="1"/>
</dbReference>
<dbReference type="Gene3D" id="1.10.287.130">
    <property type="match status" value="1"/>
</dbReference>
<comment type="catalytic activity">
    <reaction evidence="1">
        <text>ATP + protein L-histidine = ADP + protein N-phospho-L-histidine.</text>
        <dbReference type="EC" id="2.7.13.3"/>
    </reaction>
</comment>
<dbReference type="InterPro" id="IPR003661">
    <property type="entry name" value="HisK_dim/P_dom"/>
</dbReference>
<reference evidence="11" key="1">
    <citation type="journal article" date="2019" name="Int. J. Syst. Evol. Microbiol.">
        <title>The Global Catalogue of Microorganisms (GCM) 10K type strain sequencing project: providing services to taxonomists for standard genome sequencing and annotation.</title>
        <authorList>
            <consortium name="The Broad Institute Genomics Platform"/>
            <consortium name="The Broad Institute Genome Sequencing Center for Infectious Disease"/>
            <person name="Wu L."/>
            <person name="Ma J."/>
        </authorList>
    </citation>
    <scope>NUCLEOTIDE SEQUENCE [LARGE SCALE GENOMIC DNA]</scope>
    <source>
        <strain evidence="11">KCTC 23314</strain>
    </source>
</reference>
<protein>
    <recommendedName>
        <fullName evidence="2">histidine kinase</fullName>
        <ecNumber evidence="2">2.7.13.3</ecNumber>
    </recommendedName>
</protein>
<dbReference type="CDD" id="cd00082">
    <property type="entry name" value="HisKA"/>
    <property type="match status" value="1"/>
</dbReference>
<feature type="domain" description="Histidine kinase" evidence="8">
    <location>
        <begin position="235"/>
        <end position="450"/>
    </location>
</feature>
<dbReference type="CDD" id="cd00156">
    <property type="entry name" value="REC"/>
    <property type="match status" value="1"/>
</dbReference>
<keyword evidence="3 6" id="KW-0597">Phosphoprotein</keyword>
<dbReference type="EC" id="2.7.13.3" evidence="2"/>